<evidence type="ECO:0000313" key="3">
    <source>
        <dbReference type="EMBL" id="BCD70399.1"/>
    </source>
</evidence>
<keyword evidence="1" id="KW-0175">Coiled coil</keyword>
<evidence type="ECO:0000256" key="1">
    <source>
        <dbReference type="SAM" id="Coils"/>
    </source>
</evidence>
<reference evidence="3 4" key="1">
    <citation type="submission" date="2019-06" db="EMBL/GenBank/DDBJ databases">
        <title>Complete genome sequence of Helicobacter suis SNTW101c.</title>
        <authorList>
            <person name="Rimbara E."/>
            <person name="Suzuki M."/>
            <person name="Matsui H."/>
            <person name="Nakamura M."/>
            <person name="Mori S."/>
            <person name="Shibayama K."/>
        </authorList>
    </citation>
    <scope>NUCLEOTIDE SEQUENCE [LARGE SCALE GENOMIC DNA]</scope>
    <source>
        <strain evidence="3 4">SNTW101c</strain>
    </source>
</reference>
<dbReference type="AlphaFoldDB" id="A0A6J4CY39"/>
<accession>A0A6J4CY39</accession>
<feature type="compositionally biased region" description="Polar residues" evidence="2">
    <location>
        <begin position="116"/>
        <end position="134"/>
    </location>
</feature>
<dbReference type="RefSeq" id="WP_050780222.1">
    <property type="nucleotide sequence ID" value="NZ_AP019774.1"/>
</dbReference>
<feature type="region of interest" description="Disordered" evidence="2">
    <location>
        <begin position="114"/>
        <end position="134"/>
    </location>
</feature>
<protein>
    <submittedName>
        <fullName evidence="3">Uncharacterized protein</fullName>
    </submittedName>
</protein>
<evidence type="ECO:0000313" key="4">
    <source>
        <dbReference type="Proteomes" id="UP000317935"/>
    </source>
</evidence>
<gene>
    <name evidence="3" type="ORF">SNTW_10440</name>
</gene>
<feature type="coiled-coil region" evidence="1">
    <location>
        <begin position="78"/>
        <end position="108"/>
    </location>
</feature>
<organism evidence="3 4">
    <name type="scientific">Helicobacter suis</name>
    <dbReference type="NCBI Taxonomy" id="104628"/>
    <lineage>
        <taxon>Bacteria</taxon>
        <taxon>Pseudomonadati</taxon>
        <taxon>Campylobacterota</taxon>
        <taxon>Epsilonproteobacteria</taxon>
        <taxon>Campylobacterales</taxon>
        <taxon>Helicobacteraceae</taxon>
        <taxon>Helicobacter</taxon>
    </lineage>
</organism>
<sequence>MYLGGLNISSALQGAGVGHNFSNFSTSIGEKLGGSGISSLGSNLGNSLGLSSMVGIGAQGLGAALGIANLGFGIHSTLEQTKLAKESLKLARQQFMEENKRYEARENERINANKEIANTASSYNLNPQTPMSRE</sequence>
<evidence type="ECO:0000256" key="2">
    <source>
        <dbReference type="SAM" id="MobiDB-lite"/>
    </source>
</evidence>
<name>A0A6J4CY39_9HELI</name>
<dbReference type="EMBL" id="AP019774">
    <property type="protein sequence ID" value="BCD70399.1"/>
    <property type="molecule type" value="Genomic_DNA"/>
</dbReference>
<proteinExistence type="predicted"/>
<dbReference type="Proteomes" id="UP000317935">
    <property type="component" value="Chromosome"/>
</dbReference>